<keyword evidence="1" id="KW-0472">Membrane</keyword>
<dbReference type="GO" id="GO:0004175">
    <property type="term" value="F:endopeptidase activity"/>
    <property type="evidence" value="ECO:0007669"/>
    <property type="project" value="UniProtKB-ARBA"/>
</dbReference>
<evidence type="ECO:0000259" key="2">
    <source>
        <dbReference type="Pfam" id="PF02517"/>
    </source>
</evidence>
<evidence type="ECO:0000313" key="4">
    <source>
        <dbReference type="Proteomes" id="UP000014216"/>
    </source>
</evidence>
<dbReference type="AlphaFoldDB" id="S0FYZ9"/>
<dbReference type="Pfam" id="PF02517">
    <property type="entry name" value="Rce1-like"/>
    <property type="match status" value="1"/>
</dbReference>
<dbReference type="InterPro" id="IPR003675">
    <property type="entry name" value="Rce1/LyrA-like_dom"/>
</dbReference>
<dbReference type="GO" id="GO:0080120">
    <property type="term" value="P:CAAX-box protein maturation"/>
    <property type="evidence" value="ECO:0007669"/>
    <property type="project" value="UniProtKB-ARBA"/>
</dbReference>
<dbReference type="EMBL" id="APJX01000008">
    <property type="protein sequence ID" value="EMS78439.1"/>
    <property type="molecule type" value="Genomic_DNA"/>
</dbReference>
<feature type="domain" description="CAAX prenyl protease 2/Lysostaphin resistance protein A-like" evidence="2">
    <location>
        <begin position="123"/>
        <end position="215"/>
    </location>
</feature>
<dbReference type="OrthoDB" id="5453376at2"/>
<protein>
    <submittedName>
        <fullName evidence="3">Abortive infection protein</fullName>
    </submittedName>
</protein>
<name>S0FYZ9_9BACT</name>
<accession>S0FYZ9</accession>
<evidence type="ECO:0000313" key="3">
    <source>
        <dbReference type="EMBL" id="EMS78439.1"/>
    </source>
</evidence>
<feature type="transmembrane region" description="Helical" evidence="1">
    <location>
        <begin position="169"/>
        <end position="196"/>
    </location>
</feature>
<evidence type="ECO:0000256" key="1">
    <source>
        <dbReference type="SAM" id="Phobius"/>
    </source>
</evidence>
<gene>
    <name evidence="3" type="ORF">Dpo_8c01060</name>
</gene>
<dbReference type="Proteomes" id="UP000014216">
    <property type="component" value="Unassembled WGS sequence"/>
</dbReference>
<keyword evidence="1" id="KW-0812">Transmembrane</keyword>
<comment type="caution">
    <text evidence="3">The sequence shown here is derived from an EMBL/GenBank/DDBJ whole genome shotgun (WGS) entry which is preliminary data.</text>
</comment>
<dbReference type="RefSeq" id="WP_006967517.1">
    <property type="nucleotide sequence ID" value="NZ_APJX01000008.1"/>
</dbReference>
<keyword evidence="1" id="KW-1133">Transmembrane helix</keyword>
<organism evidence="3 4">
    <name type="scientific">Desulfotignum phosphitoxidans DSM 13687</name>
    <dbReference type="NCBI Taxonomy" id="1286635"/>
    <lineage>
        <taxon>Bacteria</taxon>
        <taxon>Pseudomonadati</taxon>
        <taxon>Thermodesulfobacteriota</taxon>
        <taxon>Desulfobacteria</taxon>
        <taxon>Desulfobacterales</taxon>
        <taxon>Desulfobacteraceae</taxon>
        <taxon>Desulfotignum</taxon>
    </lineage>
</organism>
<keyword evidence="4" id="KW-1185">Reference proteome</keyword>
<feature type="transmembrane region" description="Helical" evidence="1">
    <location>
        <begin position="82"/>
        <end position="103"/>
    </location>
</feature>
<proteinExistence type="predicted"/>
<sequence>MTQPIHSSHPSTVRISAGFTFLVLPFYINDFSSIFIQDWRWWLGIDYVLVKLVPLAGAAWLISTGQFSRQELGFKSQGIMTFIAWSLGLTLVCTLIDQNAYTLTADLPGYPPLGGMPAITSPFWDWIDLTLGLALVALCEELVFRGYLHAVFRQMALPPGMIIIMSSTAFGLAHWCLGLPTVLITGFIGAVLMIAYMRTGSLYAMILAHFFVNFIDFSGVIPKSIFQLF</sequence>
<feature type="transmembrane region" description="Helical" evidence="1">
    <location>
        <begin position="202"/>
        <end position="221"/>
    </location>
</feature>
<feature type="transmembrane region" description="Helical" evidence="1">
    <location>
        <begin position="41"/>
        <end position="62"/>
    </location>
</feature>
<feature type="transmembrane region" description="Helical" evidence="1">
    <location>
        <begin position="12"/>
        <end position="29"/>
    </location>
</feature>
<reference evidence="3 4" key="1">
    <citation type="journal article" date="2013" name="Genome Announc.">
        <title>Draft Genome Sequence of Desulfotignum phosphitoxidans DSM 13687 Strain FiPS-3.</title>
        <authorList>
            <person name="Poehlein A."/>
            <person name="Daniel R."/>
            <person name="Simeonova D.D."/>
        </authorList>
    </citation>
    <scope>NUCLEOTIDE SEQUENCE [LARGE SCALE GENOMIC DNA]</scope>
    <source>
        <strain evidence="3 4">DSM 13687</strain>
    </source>
</reference>